<dbReference type="EMBL" id="VLLL01000008">
    <property type="protein sequence ID" value="TWJ08357.1"/>
    <property type="molecule type" value="Genomic_DNA"/>
</dbReference>
<sequence>MMNSPNTGAGMDIPQPPQAAVVPAPAILSIPSGNASTPVSGGDFDSYVDVDAIAEFATVFDTLRGHAEAARSGVDAAVADGLGEFAEATEAQGVHSRLKAAHLERLRRLATAIDTADRDTRDALARHVDEESLTGHVMATAHVPGTR</sequence>
<reference evidence="1 2" key="1">
    <citation type="journal article" date="2013" name="Stand. Genomic Sci.">
        <title>Genomic Encyclopedia of Type Strains, Phase I: The one thousand microbial genomes (KMG-I) project.</title>
        <authorList>
            <person name="Kyrpides N.C."/>
            <person name="Woyke T."/>
            <person name="Eisen J.A."/>
            <person name="Garrity G."/>
            <person name="Lilburn T.G."/>
            <person name="Beck B.J."/>
            <person name="Whitman W.B."/>
            <person name="Hugenholtz P."/>
            <person name="Klenk H.P."/>
        </authorList>
    </citation>
    <scope>NUCLEOTIDE SEQUENCE [LARGE SCALE GENOMIC DNA]</scope>
    <source>
        <strain evidence="1 2">DSM 45044</strain>
    </source>
</reference>
<accession>A0A562URX6</accession>
<organism evidence="1 2">
    <name type="scientific">Stackebrandtia albiflava</name>
    <dbReference type="NCBI Taxonomy" id="406432"/>
    <lineage>
        <taxon>Bacteria</taxon>
        <taxon>Bacillati</taxon>
        <taxon>Actinomycetota</taxon>
        <taxon>Actinomycetes</taxon>
        <taxon>Glycomycetales</taxon>
        <taxon>Glycomycetaceae</taxon>
        <taxon>Stackebrandtia</taxon>
    </lineage>
</organism>
<comment type="caution">
    <text evidence="1">The sequence shown here is derived from an EMBL/GenBank/DDBJ whole genome shotgun (WGS) entry which is preliminary data.</text>
</comment>
<dbReference type="AlphaFoldDB" id="A0A562URX6"/>
<evidence type="ECO:0000313" key="1">
    <source>
        <dbReference type="EMBL" id="TWJ08357.1"/>
    </source>
</evidence>
<dbReference type="Proteomes" id="UP000321617">
    <property type="component" value="Unassembled WGS sequence"/>
</dbReference>
<evidence type="ECO:0000313" key="2">
    <source>
        <dbReference type="Proteomes" id="UP000321617"/>
    </source>
</evidence>
<proteinExistence type="predicted"/>
<keyword evidence="2" id="KW-1185">Reference proteome</keyword>
<name>A0A562URX6_9ACTN</name>
<gene>
    <name evidence="1" type="ORF">LX16_4585</name>
</gene>
<protein>
    <submittedName>
        <fullName evidence="1">Uncharacterized protein</fullName>
    </submittedName>
</protein>